<sequence length="322" mass="34877">MKNIRISSSVAGLIVLGIVLGLWINRPREPSIDLGAAAPKFVAAGTMKLLDVASVEVATVGVDIMPPEVQLRIDLNNGANGYLGYYTNGRWGANLVLTRPVQGGTDNVGQVTVEGFSLDDFYNVYSKPPQSSGVFVPVHRSRVSTFSREWWLSLMDREGLDSLESEISSEDTRLVRRDGTPFAVCGRDKYGIPTIAFVSSKLALQSILKFSPIQTDDGSTVSTSLEVYNVKGQNVALVDTRPSPGPQLSLTSAVDHDSEVPILGHTLDPTGTKLIPFRSPYPQGDEGVVSWLAQPMYRGRLPLRLIGADGSEIWFSGKTIGR</sequence>
<feature type="transmembrane region" description="Helical" evidence="1">
    <location>
        <begin position="6"/>
        <end position="24"/>
    </location>
</feature>
<proteinExistence type="predicted"/>
<dbReference type="RefSeq" id="WP_114210366.1">
    <property type="nucleotide sequence ID" value="NZ_CP030840.1"/>
</dbReference>
<protein>
    <submittedName>
        <fullName evidence="2">Uncharacterized protein</fullName>
    </submittedName>
</protein>
<keyword evidence="1" id="KW-1133">Transmembrane helix</keyword>
<keyword evidence="1" id="KW-0472">Membrane</keyword>
<keyword evidence="1" id="KW-0812">Transmembrane</keyword>
<accession>A0A2Z5GA12</accession>
<evidence type="ECO:0000256" key="1">
    <source>
        <dbReference type="SAM" id="Phobius"/>
    </source>
</evidence>
<gene>
    <name evidence="2" type="ORF">ACPOL_6530</name>
</gene>
<dbReference type="EMBL" id="CP030840">
    <property type="protein sequence ID" value="AXC15750.1"/>
    <property type="molecule type" value="Genomic_DNA"/>
</dbReference>
<evidence type="ECO:0000313" key="2">
    <source>
        <dbReference type="EMBL" id="AXC15750.1"/>
    </source>
</evidence>
<dbReference type="Proteomes" id="UP000253606">
    <property type="component" value="Chromosome"/>
</dbReference>
<reference evidence="2 3" key="1">
    <citation type="journal article" date="2018" name="Front. Microbiol.">
        <title>Hydrolytic Capabilities as a Key to Environmental Success: Chitinolytic and Cellulolytic Acidobacteria From Acidic Sub-arctic Soils and Boreal Peatlands.</title>
        <authorList>
            <person name="Belova S.E."/>
            <person name="Ravin N.V."/>
            <person name="Pankratov T.A."/>
            <person name="Rakitin A.L."/>
            <person name="Ivanova A.A."/>
            <person name="Beletsky A.V."/>
            <person name="Mardanov A.V."/>
            <person name="Sinninghe Damste J.S."/>
            <person name="Dedysh S.N."/>
        </authorList>
    </citation>
    <scope>NUCLEOTIDE SEQUENCE [LARGE SCALE GENOMIC DNA]</scope>
    <source>
        <strain evidence="2 3">SBC82</strain>
    </source>
</reference>
<organism evidence="2 3">
    <name type="scientific">Acidisarcina polymorpha</name>
    <dbReference type="NCBI Taxonomy" id="2211140"/>
    <lineage>
        <taxon>Bacteria</taxon>
        <taxon>Pseudomonadati</taxon>
        <taxon>Acidobacteriota</taxon>
        <taxon>Terriglobia</taxon>
        <taxon>Terriglobales</taxon>
        <taxon>Acidobacteriaceae</taxon>
        <taxon>Acidisarcina</taxon>
    </lineage>
</organism>
<evidence type="ECO:0000313" key="3">
    <source>
        <dbReference type="Proteomes" id="UP000253606"/>
    </source>
</evidence>
<name>A0A2Z5GA12_9BACT</name>
<dbReference type="KEGG" id="abas:ACPOL_6530"/>
<keyword evidence="3" id="KW-1185">Reference proteome</keyword>
<dbReference type="AlphaFoldDB" id="A0A2Z5GA12"/>